<dbReference type="Proteomes" id="UP001064048">
    <property type="component" value="Chromosome 10"/>
</dbReference>
<name>A0ACC0JE66_CHOFU</name>
<proteinExistence type="predicted"/>
<evidence type="ECO:0000313" key="1">
    <source>
        <dbReference type="EMBL" id="KAI8422374.1"/>
    </source>
</evidence>
<dbReference type="EMBL" id="CM046110">
    <property type="protein sequence ID" value="KAI8422374.1"/>
    <property type="molecule type" value="Genomic_DNA"/>
</dbReference>
<evidence type="ECO:0000313" key="2">
    <source>
        <dbReference type="Proteomes" id="UP001064048"/>
    </source>
</evidence>
<protein>
    <submittedName>
        <fullName evidence="1">Uncharacterized protein</fullName>
    </submittedName>
</protein>
<reference evidence="1 2" key="1">
    <citation type="journal article" date="2022" name="Genome Biol. Evol.">
        <title>The Spruce Budworm Genome: Reconstructing the Evolutionary History of Antifreeze Proteins.</title>
        <authorList>
            <person name="Beliveau C."/>
            <person name="Gagne P."/>
            <person name="Picq S."/>
            <person name="Vernygora O."/>
            <person name="Keeling C.I."/>
            <person name="Pinkney K."/>
            <person name="Doucet D."/>
            <person name="Wen F."/>
            <person name="Johnston J.S."/>
            <person name="Maaroufi H."/>
            <person name="Boyle B."/>
            <person name="Laroche J."/>
            <person name="Dewar K."/>
            <person name="Juretic N."/>
            <person name="Blackburn G."/>
            <person name="Nisole A."/>
            <person name="Brunet B."/>
            <person name="Brandao M."/>
            <person name="Lumley L."/>
            <person name="Duan J."/>
            <person name="Quan G."/>
            <person name="Lucarotti C.J."/>
            <person name="Roe A.D."/>
            <person name="Sperling F.A.H."/>
            <person name="Levesque R.C."/>
            <person name="Cusson M."/>
        </authorList>
    </citation>
    <scope>NUCLEOTIDE SEQUENCE [LARGE SCALE GENOMIC DNA]</scope>
    <source>
        <strain evidence="1">Glfc:IPQL:Cfum</strain>
    </source>
</reference>
<gene>
    <name evidence="1" type="ORF">MSG28_006234</name>
</gene>
<accession>A0ACC0JE66</accession>
<keyword evidence="2" id="KW-1185">Reference proteome</keyword>
<sequence>MKFAADMKLGNTLTEKLKMTVISEVLQDLGLSGTEKTRCGNLSGGQRKRLSIALELIDNPPVVFLDEPTTGLDSVTSVQCIEMLKNLARSGRTIVCTVHQPSASIYALFDQVYILAEGMCVYHGASENTVPFLASVGLQCPKYHNPADYMLEIANGEYGSFNEMLAAECSKVDWTRPVLPAVPSAEKPPVFSYGKSTVAINEPHELYKFGVLFRRCFIQQYRDWTVTHLKVLVHILMGILLALIVGHCGSDGSKTLTNVGYLMISIVYLLYTSLMPGVLKFPAEMSIIKKETFNNWYSLKTYYIAQMVTGIPMQGWRARVERKDGHIASQRPGNLYEISLQAARIWFSFVFSAPSYFLTEQPQEMARFMMYVLVLAHVTLLADAVGNVIGTCVNPINGTFLGAISTCAMLVFGGYLVLLSHMARVMQIVSYGSFIRYAFEALMLCVYSYNRPPLDCPDDKLYCHMRHPKEVIKQFSFKMDNYWFDIGVLFGSIVCVRLLAFFTLRRSVKSSVCL</sequence>
<organism evidence="1 2">
    <name type="scientific">Choristoneura fumiferana</name>
    <name type="common">Spruce budworm moth</name>
    <name type="synonym">Archips fumiferana</name>
    <dbReference type="NCBI Taxonomy" id="7141"/>
    <lineage>
        <taxon>Eukaryota</taxon>
        <taxon>Metazoa</taxon>
        <taxon>Ecdysozoa</taxon>
        <taxon>Arthropoda</taxon>
        <taxon>Hexapoda</taxon>
        <taxon>Insecta</taxon>
        <taxon>Pterygota</taxon>
        <taxon>Neoptera</taxon>
        <taxon>Endopterygota</taxon>
        <taxon>Lepidoptera</taxon>
        <taxon>Glossata</taxon>
        <taxon>Ditrysia</taxon>
        <taxon>Tortricoidea</taxon>
        <taxon>Tortricidae</taxon>
        <taxon>Tortricinae</taxon>
        <taxon>Choristoneura</taxon>
    </lineage>
</organism>
<comment type="caution">
    <text evidence="1">The sequence shown here is derived from an EMBL/GenBank/DDBJ whole genome shotgun (WGS) entry which is preliminary data.</text>
</comment>